<sequence length="75" mass="8322">MRRQVPTTQRRLTSIIEISLLSFRNLWLIIATKGGMTTSMAPPGMFIKIESVVLNPKSELSKIVPKLLSPPFGIA</sequence>
<reference evidence="1" key="2">
    <citation type="submission" date="2021-01" db="EMBL/GenBank/DDBJ databases">
        <authorList>
            <person name="Schikora-Tamarit M.A."/>
        </authorList>
    </citation>
    <scope>NUCLEOTIDE SEQUENCE</scope>
    <source>
        <strain evidence="1">NCAIM Y.01608</strain>
    </source>
</reference>
<dbReference type="EMBL" id="JAEUBD010001178">
    <property type="protein sequence ID" value="KAH3664450.1"/>
    <property type="molecule type" value="Genomic_DNA"/>
</dbReference>
<organism evidence="1 2">
    <name type="scientific">Ogataea polymorpha</name>
    <dbReference type="NCBI Taxonomy" id="460523"/>
    <lineage>
        <taxon>Eukaryota</taxon>
        <taxon>Fungi</taxon>
        <taxon>Dikarya</taxon>
        <taxon>Ascomycota</taxon>
        <taxon>Saccharomycotina</taxon>
        <taxon>Pichiomycetes</taxon>
        <taxon>Pichiales</taxon>
        <taxon>Pichiaceae</taxon>
        <taxon>Ogataea</taxon>
    </lineage>
</organism>
<keyword evidence="2" id="KW-1185">Reference proteome</keyword>
<accession>A0A9P8P3L9</accession>
<reference evidence="1" key="1">
    <citation type="journal article" date="2021" name="Open Biol.">
        <title>Shared evolutionary footprints suggest mitochondrial oxidative damage underlies multiple complex I losses in fungi.</title>
        <authorList>
            <person name="Schikora-Tamarit M.A."/>
            <person name="Marcet-Houben M."/>
            <person name="Nosek J."/>
            <person name="Gabaldon T."/>
        </authorList>
    </citation>
    <scope>NUCLEOTIDE SEQUENCE</scope>
    <source>
        <strain evidence="1">NCAIM Y.01608</strain>
    </source>
</reference>
<evidence type="ECO:0000313" key="2">
    <source>
        <dbReference type="Proteomes" id="UP000788993"/>
    </source>
</evidence>
<dbReference type="AlphaFoldDB" id="A0A9P8P3L9"/>
<protein>
    <submittedName>
        <fullName evidence="1">Uncharacterized protein</fullName>
    </submittedName>
</protein>
<dbReference type="Proteomes" id="UP000788993">
    <property type="component" value="Unassembled WGS sequence"/>
</dbReference>
<name>A0A9P8P3L9_9ASCO</name>
<comment type="caution">
    <text evidence="1">The sequence shown here is derived from an EMBL/GenBank/DDBJ whole genome shotgun (WGS) entry which is preliminary data.</text>
</comment>
<proteinExistence type="predicted"/>
<gene>
    <name evidence="1" type="ORF">OGATHE_003265</name>
</gene>
<evidence type="ECO:0000313" key="1">
    <source>
        <dbReference type="EMBL" id="KAH3664450.1"/>
    </source>
</evidence>